<dbReference type="STRING" id="767519.SAMN05216559_3835"/>
<dbReference type="CDD" id="cd06225">
    <property type="entry name" value="HAMP"/>
    <property type="match status" value="2"/>
</dbReference>
<keyword evidence="3" id="KW-0175">Coiled coil</keyword>
<dbReference type="Pfam" id="PF00672">
    <property type="entry name" value="HAMP"/>
    <property type="match status" value="2"/>
</dbReference>
<sequence>MADQPRSEVSRDDGFSSVVRAVVPDVVRRRYTLKFALILLIMGITVGVIGATATGMLSSEVENNVEQEYEDLATQQANAVEKWVQRNSVSVKLASKNAVLSRTDPSARYDIRRELATTGGNLYGARSTYVINRSDSSTRIVASPQFPYDVDVSETSRHWIANVSLTEMGVADVRVTDVHDVGNGPVIAFISPIQNAPNRFLVIEYDVNRLARSLEQGRSSRFTQVVDDEGTVQVASGSSEILRPYGSEAAQEPLRRAAALQGSGESAGVIARFGPHPEVLDEEYTVGFAPVTVQNTDLDWTVVVHQPTSEAFAFVEAISLYGRLATVAGMTFIVLIGAAIGLSTTRSINRLRHLAEQLQAGDLDVDVHSPRIDSIGELYGAFDDMRASLKRQIEEAEQAREEAEVSRAEAVQMNAYLQNKAAEYSETMRECAAGDLTRRLETDGENEAMDRIATEFNAMVEELEATTAEVKRFAEEVEEAGEVLQTSSDSVRVTSEHVADSVQAISDDAYDQKERLEAVAEEIDEVVDALVDYADDHDEVDFEEPLTQFNEIVQQVHDVATTSQKTLAESELVAGAAEEQAAELNEVSGRAQELTRNARALGDVLDTFEVDADAGADRGEDGPRTNGDSPEPER</sequence>
<dbReference type="AlphaFoldDB" id="A0A1I6M6K4"/>
<dbReference type="PROSITE" id="PS50885">
    <property type="entry name" value="HAMP"/>
    <property type="match status" value="2"/>
</dbReference>
<keyword evidence="5" id="KW-0812">Transmembrane</keyword>
<keyword evidence="8" id="KW-1185">Reference proteome</keyword>
<evidence type="ECO:0000313" key="8">
    <source>
        <dbReference type="Proteomes" id="UP000199062"/>
    </source>
</evidence>
<proteinExistence type="inferred from homology"/>
<evidence type="ECO:0000256" key="2">
    <source>
        <dbReference type="ARBA" id="ARBA00029447"/>
    </source>
</evidence>
<dbReference type="Gene3D" id="6.10.250.1910">
    <property type="match status" value="1"/>
</dbReference>
<evidence type="ECO:0000256" key="5">
    <source>
        <dbReference type="SAM" id="Phobius"/>
    </source>
</evidence>
<keyword evidence="5" id="KW-0472">Membrane</keyword>
<dbReference type="SUPFAM" id="SSF58104">
    <property type="entry name" value="Methyl-accepting chemotaxis protein (MCP) signaling domain"/>
    <property type="match status" value="1"/>
</dbReference>
<feature type="transmembrane region" description="Helical" evidence="5">
    <location>
        <begin position="35"/>
        <end position="57"/>
    </location>
</feature>
<organism evidence="7 8">
    <name type="scientific">Halomicrobium zhouii</name>
    <dbReference type="NCBI Taxonomy" id="767519"/>
    <lineage>
        <taxon>Archaea</taxon>
        <taxon>Methanobacteriati</taxon>
        <taxon>Methanobacteriota</taxon>
        <taxon>Stenosarchaea group</taxon>
        <taxon>Halobacteria</taxon>
        <taxon>Halobacteriales</taxon>
        <taxon>Haloarculaceae</taxon>
        <taxon>Halomicrobium</taxon>
    </lineage>
</organism>
<feature type="transmembrane region" description="Helical" evidence="5">
    <location>
        <begin position="320"/>
        <end position="342"/>
    </location>
</feature>
<dbReference type="Gene3D" id="1.10.287.950">
    <property type="entry name" value="Methyl-accepting chemotaxis protein"/>
    <property type="match status" value="1"/>
</dbReference>
<dbReference type="SMART" id="SM00304">
    <property type="entry name" value="HAMP"/>
    <property type="match status" value="2"/>
</dbReference>
<feature type="coiled-coil region" evidence="3">
    <location>
        <begin position="379"/>
        <end position="413"/>
    </location>
</feature>
<evidence type="ECO:0000259" key="6">
    <source>
        <dbReference type="PROSITE" id="PS50885"/>
    </source>
</evidence>
<keyword evidence="1" id="KW-0807">Transducer</keyword>
<dbReference type="EMBL" id="FOZK01000005">
    <property type="protein sequence ID" value="SFS11326.1"/>
    <property type="molecule type" value="Genomic_DNA"/>
</dbReference>
<comment type="similarity">
    <text evidence="2">Belongs to the methyl-accepting chemotaxis (MCP) protein family.</text>
</comment>
<gene>
    <name evidence="7" type="ORF">SAMN05216559_3835</name>
</gene>
<evidence type="ECO:0000256" key="4">
    <source>
        <dbReference type="SAM" id="MobiDB-lite"/>
    </source>
</evidence>
<protein>
    <submittedName>
        <fullName evidence="7">Methyl-accepting chemotaxis protein</fullName>
    </submittedName>
</protein>
<name>A0A1I6M6K4_9EURY</name>
<dbReference type="PANTHER" id="PTHR32089">
    <property type="entry name" value="METHYL-ACCEPTING CHEMOTAXIS PROTEIN MCPB"/>
    <property type="match status" value="1"/>
</dbReference>
<dbReference type="OrthoDB" id="8523at2157"/>
<dbReference type="InterPro" id="IPR003660">
    <property type="entry name" value="HAMP_dom"/>
</dbReference>
<evidence type="ECO:0000256" key="3">
    <source>
        <dbReference type="SAM" id="Coils"/>
    </source>
</evidence>
<dbReference type="RefSeq" id="WP_089818754.1">
    <property type="nucleotide sequence ID" value="NZ_FOZK01000005.1"/>
</dbReference>
<dbReference type="GO" id="GO:0007165">
    <property type="term" value="P:signal transduction"/>
    <property type="evidence" value="ECO:0007669"/>
    <property type="project" value="UniProtKB-KW"/>
</dbReference>
<feature type="region of interest" description="Disordered" evidence="4">
    <location>
        <begin position="609"/>
        <end position="634"/>
    </location>
</feature>
<feature type="coiled-coil region" evidence="3">
    <location>
        <begin position="567"/>
        <end position="597"/>
    </location>
</feature>
<feature type="domain" description="HAMP" evidence="6">
    <location>
        <begin position="342"/>
        <end position="394"/>
    </location>
</feature>
<dbReference type="Proteomes" id="UP000199062">
    <property type="component" value="Unassembled WGS sequence"/>
</dbReference>
<reference evidence="7 8" key="1">
    <citation type="submission" date="2016-10" db="EMBL/GenBank/DDBJ databases">
        <authorList>
            <person name="de Groot N.N."/>
        </authorList>
    </citation>
    <scope>NUCLEOTIDE SEQUENCE [LARGE SCALE GENOMIC DNA]</scope>
    <source>
        <strain evidence="7 8">CGMCC 1.10457</strain>
    </source>
</reference>
<feature type="domain" description="HAMP" evidence="6">
    <location>
        <begin position="415"/>
        <end position="468"/>
    </location>
</feature>
<accession>A0A1I6M6K4</accession>
<keyword evidence="5" id="KW-1133">Transmembrane helix</keyword>
<dbReference type="GO" id="GO:0016020">
    <property type="term" value="C:membrane"/>
    <property type="evidence" value="ECO:0007669"/>
    <property type="project" value="InterPro"/>
</dbReference>
<evidence type="ECO:0000256" key="1">
    <source>
        <dbReference type="ARBA" id="ARBA00023224"/>
    </source>
</evidence>
<evidence type="ECO:0000313" key="7">
    <source>
        <dbReference type="EMBL" id="SFS11326.1"/>
    </source>
</evidence>
<dbReference type="PANTHER" id="PTHR32089:SF112">
    <property type="entry name" value="LYSOZYME-LIKE PROTEIN-RELATED"/>
    <property type="match status" value="1"/>
</dbReference>